<evidence type="ECO:0000256" key="4">
    <source>
        <dbReference type="ARBA" id="ARBA00022670"/>
    </source>
</evidence>
<evidence type="ECO:0000256" key="1">
    <source>
        <dbReference type="ARBA" id="ARBA00001947"/>
    </source>
</evidence>
<keyword evidence="9" id="KW-0482">Metalloprotease</keyword>
<feature type="domain" description="Peptidase M50" evidence="12">
    <location>
        <begin position="13"/>
        <end position="395"/>
    </location>
</feature>
<organism evidence="13 14">
    <name type="scientific">Pseudonocardia kongjuensis</name>
    <dbReference type="NCBI Taxonomy" id="102227"/>
    <lineage>
        <taxon>Bacteria</taxon>
        <taxon>Bacillati</taxon>
        <taxon>Actinomycetota</taxon>
        <taxon>Actinomycetes</taxon>
        <taxon>Pseudonocardiales</taxon>
        <taxon>Pseudonocardiaceae</taxon>
        <taxon>Pseudonocardia</taxon>
    </lineage>
</organism>
<dbReference type="GO" id="GO:0006508">
    <property type="term" value="P:proteolysis"/>
    <property type="evidence" value="ECO:0007669"/>
    <property type="project" value="UniProtKB-KW"/>
</dbReference>
<dbReference type="SUPFAM" id="SSF50156">
    <property type="entry name" value="PDZ domain-like"/>
    <property type="match status" value="1"/>
</dbReference>
<keyword evidence="5 11" id="KW-0812">Transmembrane</keyword>
<dbReference type="RefSeq" id="WP_344030246.1">
    <property type="nucleotide sequence ID" value="NZ_BAAAJK010000060.1"/>
</dbReference>
<accession>A0ABP4J3Z5</accession>
<comment type="subcellular location">
    <subcellularLocation>
        <location evidence="2">Membrane</location>
        <topology evidence="2">Multi-pass membrane protein</topology>
    </subcellularLocation>
</comment>
<comment type="cofactor">
    <cofactor evidence="1">
        <name>Zn(2+)</name>
        <dbReference type="ChEBI" id="CHEBI:29105"/>
    </cofactor>
</comment>
<dbReference type="EMBL" id="BAAAJK010000060">
    <property type="protein sequence ID" value="GAA1403258.1"/>
    <property type="molecule type" value="Genomic_DNA"/>
</dbReference>
<dbReference type="InterPro" id="IPR036034">
    <property type="entry name" value="PDZ_sf"/>
</dbReference>
<evidence type="ECO:0000256" key="3">
    <source>
        <dbReference type="ARBA" id="ARBA00007931"/>
    </source>
</evidence>
<feature type="transmembrane region" description="Helical" evidence="11">
    <location>
        <begin position="414"/>
        <end position="435"/>
    </location>
</feature>
<reference evidence="14" key="1">
    <citation type="journal article" date="2019" name="Int. J. Syst. Evol. Microbiol.">
        <title>The Global Catalogue of Microorganisms (GCM) 10K type strain sequencing project: providing services to taxonomists for standard genome sequencing and annotation.</title>
        <authorList>
            <consortium name="The Broad Institute Genomics Platform"/>
            <consortium name="The Broad Institute Genome Sequencing Center for Infectious Disease"/>
            <person name="Wu L."/>
            <person name="Ma J."/>
        </authorList>
    </citation>
    <scope>NUCLEOTIDE SEQUENCE [LARGE SCALE GENOMIC DNA]</scope>
    <source>
        <strain evidence="14">JCM 11896</strain>
    </source>
</reference>
<gene>
    <name evidence="13" type="ORF">GCM10009613_64170</name>
</gene>
<feature type="transmembrane region" description="Helical" evidence="11">
    <location>
        <begin position="352"/>
        <end position="372"/>
    </location>
</feature>
<dbReference type="Gene3D" id="2.30.42.10">
    <property type="match status" value="1"/>
</dbReference>
<sequence length="442" mass="47303">MTIFWTIVGIAIFFVGLLISIAWHELGHFATARWFGIKVPEFMVGFGRTVWSVRRGETEYGIKAIPLGGYVRMIGMLPPAPGRGRLGRSRRTGPFQGLMDDARAQSQMDVRPEDADRQFWTRSPWKRIVVMFAGPFMNLILAVALFATVLMGVGTFQVGTQVAAVNECVVPAAVVAEQEAPPAECPAGAPPTPALAAGIQPGDRIVAFDGRPVAENAGPGLQESIRASSGPMPITVERGGQQLNLTVDVIDNTLADLNPRNRGQTVTAGFLGVELSQGYYRLGPDQVVERVGEMITGTAEAITQIPARVPALFGAAFLGEERAQDSPMGVVGVSRIGGEILSQEGVPWQDNLGLFLSMLAAVNISLFLLNLLPIPPLDGGQIVPAIWESIKRNTAQALGRPDPGPVDAARLLPFAYVFVLVFLGFSLMVAVADIVNPVRIFG</sequence>
<keyword evidence="6" id="KW-0378">Hydrolase</keyword>
<evidence type="ECO:0000256" key="6">
    <source>
        <dbReference type="ARBA" id="ARBA00022801"/>
    </source>
</evidence>
<dbReference type="PANTHER" id="PTHR42837:SF2">
    <property type="entry name" value="MEMBRANE METALLOPROTEASE ARASP2, CHLOROPLASTIC-RELATED"/>
    <property type="match status" value="1"/>
</dbReference>
<evidence type="ECO:0000256" key="7">
    <source>
        <dbReference type="ARBA" id="ARBA00022833"/>
    </source>
</evidence>
<evidence type="ECO:0000256" key="11">
    <source>
        <dbReference type="SAM" id="Phobius"/>
    </source>
</evidence>
<dbReference type="Proteomes" id="UP001501414">
    <property type="component" value="Unassembled WGS sequence"/>
</dbReference>
<keyword evidence="8 11" id="KW-1133">Transmembrane helix</keyword>
<evidence type="ECO:0000313" key="13">
    <source>
        <dbReference type="EMBL" id="GAA1403258.1"/>
    </source>
</evidence>
<dbReference type="InterPro" id="IPR008915">
    <property type="entry name" value="Peptidase_M50"/>
</dbReference>
<comment type="caution">
    <text evidence="13">The sequence shown here is derived from an EMBL/GenBank/DDBJ whole genome shotgun (WGS) entry which is preliminary data.</text>
</comment>
<evidence type="ECO:0000256" key="10">
    <source>
        <dbReference type="ARBA" id="ARBA00023136"/>
    </source>
</evidence>
<evidence type="ECO:0000256" key="8">
    <source>
        <dbReference type="ARBA" id="ARBA00022989"/>
    </source>
</evidence>
<comment type="similarity">
    <text evidence="3">Belongs to the peptidase M50B family.</text>
</comment>
<keyword evidence="4 13" id="KW-0645">Protease</keyword>
<feature type="transmembrane region" description="Helical" evidence="11">
    <location>
        <begin position="128"/>
        <end position="153"/>
    </location>
</feature>
<proteinExistence type="inferred from homology"/>
<keyword evidence="7" id="KW-0862">Zinc</keyword>
<keyword evidence="10 11" id="KW-0472">Membrane</keyword>
<protein>
    <submittedName>
        <fullName evidence="13">Site-2 protease family protein</fullName>
    </submittedName>
</protein>
<dbReference type="PANTHER" id="PTHR42837">
    <property type="entry name" value="REGULATOR OF SIGMA-E PROTEASE RSEP"/>
    <property type="match status" value="1"/>
</dbReference>
<feature type="transmembrane region" description="Helical" evidence="11">
    <location>
        <begin position="6"/>
        <end position="23"/>
    </location>
</feature>
<evidence type="ECO:0000256" key="5">
    <source>
        <dbReference type="ARBA" id="ARBA00022692"/>
    </source>
</evidence>
<keyword evidence="14" id="KW-1185">Reference proteome</keyword>
<dbReference type="Pfam" id="PF02163">
    <property type="entry name" value="Peptidase_M50"/>
    <property type="match status" value="1"/>
</dbReference>
<evidence type="ECO:0000256" key="9">
    <source>
        <dbReference type="ARBA" id="ARBA00023049"/>
    </source>
</evidence>
<dbReference type="InterPro" id="IPR004387">
    <property type="entry name" value="Pept_M50_Zn"/>
</dbReference>
<evidence type="ECO:0000256" key="2">
    <source>
        <dbReference type="ARBA" id="ARBA00004141"/>
    </source>
</evidence>
<evidence type="ECO:0000259" key="12">
    <source>
        <dbReference type="Pfam" id="PF02163"/>
    </source>
</evidence>
<dbReference type="GO" id="GO:0008233">
    <property type="term" value="F:peptidase activity"/>
    <property type="evidence" value="ECO:0007669"/>
    <property type="project" value="UniProtKB-KW"/>
</dbReference>
<evidence type="ECO:0000313" key="14">
    <source>
        <dbReference type="Proteomes" id="UP001501414"/>
    </source>
</evidence>
<name>A0ABP4J3Z5_9PSEU</name>
<dbReference type="CDD" id="cd06163">
    <property type="entry name" value="S2P-M50_PDZ_RseP-like"/>
    <property type="match status" value="1"/>
</dbReference>